<comment type="caution">
    <text evidence="5">The sequence shown here is derived from an EMBL/GenBank/DDBJ whole genome shotgun (WGS) entry which is preliminary data.</text>
</comment>
<gene>
    <name evidence="5" type="ORF">HHI36_022727</name>
</gene>
<comment type="similarity">
    <text evidence="1">Belongs to the NSRP1 family.</text>
</comment>
<dbReference type="PANTHER" id="PTHR31938">
    <property type="entry name" value="NUCLEAR SPECKLE SPLICING REGULATORY PROTEIN 1"/>
    <property type="match status" value="1"/>
</dbReference>
<evidence type="ECO:0000256" key="1">
    <source>
        <dbReference type="ARBA" id="ARBA00010126"/>
    </source>
</evidence>
<organism evidence="5 6">
    <name type="scientific">Cryptolaemus montrouzieri</name>
    <dbReference type="NCBI Taxonomy" id="559131"/>
    <lineage>
        <taxon>Eukaryota</taxon>
        <taxon>Metazoa</taxon>
        <taxon>Ecdysozoa</taxon>
        <taxon>Arthropoda</taxon>
        <taxon>Hexapoda</taxon>
        <taxon>Insecta</taxon>
        <taxon>Pterygota</taxon>
        <taxon>Neoptera</taxon>
        <taxon>Endopterygota</taxon>
        <taxon>Coleoptera</taxon>
        <taxon>Polyphaga</taxon>
        <taxon>Cucujiformia</taxon>
        <taxon>Coccinelloidea</taxon>
        <taxon>Coccinellidae</taxon>
        <taxon>Scymninae</taxon>
        <taxon>Scymnini</taxon>
        <taxon>Cryptolaemus</taxon>
    </lineage>
</organism>
<feature type="region of interest" description="Disordered" evidence="3">
    <location>
        <begin position="25"/>
        <end position="45"/>
    </location>
</feature>
<feature type="region of interest" description="Disordered" evidence="3">
    <location>
        <begin position="188"/>
        <end position="317"/>
    </location>
</feature>
<evidence type="ECO:0000313" key="5">
    <source>
        <dbReference type="EMBL" id="KAL3272244.1"/>
    </source>
</evidence>
<accession>A0ABD2N0Q7</accession>
<dbReference type="AlphaFoldDB" id="A0ABD2N0Q7"/>
<keyword evidence="2" id="KW-0175">Coiled coil</keyword>
<evidence type="ECO:0000256" key="2">
    <source>
        <dbReference type="ARBA" id="ARBA00023054"/>
    </source>
</evidence>
<feature type="compositionally biased region" description="Acidic residues" evidence="3">
    <location>
        <begin position="27"/>
        <end position="36"/>
    </location>
</feature>
<dbReference type="PANTHER" id="PTHR31938:SF4">
    <property type="entry name" value="NUCLEAR SPECKLE SPLICING REGULATORY PROTEIN 1"/>
    <property type="match status" value="1"/>
</dbReference>
<keyword evidence="6" id="KW-1185">Reference proteome</keyword>
<dbReference type="Proteomes" id="UP001516400">
    <property type="component" value="Unassembled WGS sequence"/>
</dbReference>
<sequence length="363" mass="42799">MSKEYGLILNNKNKMVVQTPGKRAAIFDEDSGSDEPESSKPNFLQPFEKKQTKIALEKAMEEDPSVYQYDEIYDDMEKKRNEQKKLSRNDLEKKPKYITNLLKAADRRKKENERRIERQVQREREAEGDEFKDKDSYITPSYKKKLEEMKALEEQEMREDYLESVGDVKKQGNLDGFYRHLFDQKVNYDEKKKEDDEESKNETPVKTENISESDEEKQEEIHEKIKPRKRQYRTREASNSDEEVQEVKKEHIPSNLDADSDFSIDSSDSEDDGPSKSKLAKEDDKNIAEKNPEMKTEKIESVSTNQESNNENENKVIKEEKVKVEKVVPKKRNIDIWKKRTVGEVFEAARKRYFDRLALRESG</sequence>
<proteinExistence type="inferred from homology"/>
<dbReference type="Pfam" id="PF09745">
    <property type="entry name" value="NSRP1_N"/>
    <property type="match status" value="1"/>
</dbReference>
<protein>
    <recommendedName>
        <fullName evidence="4">Nuclear speckle splicing regulatory protein 1 N-terminal domain-containing protein</fullName>
    </recommendedName>
</protein>
<dbReference type="EMBL" id="JABFTP020000042">
    <property type="protein sequence ID" value="KAL3272244.1"/>
    <property type="molecule type" value="Genomic_DNA"/>
</dbReference>
<feature type="compositionally biased region" description="Basic and acidic residues" evidence="3">
    <location>
        <begin position="104"/>
        <end position="136"/>
    </location>
</feature>
<feature type="region of interest" description="Disordered" evidence="3">
    <location>
        <begin position="103"/>
        <end position="144"/>
    </location>
</feature>
<feature type="domain" description="Nuclear speckle splicing regulatory protein 1 N-terminal" evidence="4">
    <location>
        <begin position="55"/>
        <end position="171"/>
    </location>
</feature>
<feature type="compositionally biased region" description="Basic and acidic residues" evidence="3">
    <location>
        <begin position="273"/>
        <end position="300"/>
    </location>
</feature>
<dbReference type="InterPro" id="IPR018612">
    <property type="entry name" value="NSRP1_N"/>
</dbReference>
<dbReference type="InterPro" id="IPR042816">
    <property type="entry name" value="Nsrp1"/>
</dbReference>
<name>A0ABD2N0Q7_9CUCU</name>
<evidence type="ECO:0000256" key="3">
    <source>
        <dbReference type="SAM" id="MobiDB-lite"/>
    </source>
</evidence>
<reference evidence="5 6" key="1">
    <citation type="journal article" date="2021" name="BMC Biol.">
        <title>Horizontally acquired antibacterial genes associated with adaptive radiation of ladybird beetles.</title>
        <authorList>
            <person name="Li H.S."/>
            <person name="Tang X.F."/>
            <person name="Huang Y.H."/>
            <person name="Xu Z.Y."/>
            <person name="Chen M.L."/>
            <person name="Du X.Y."/>
            <person name="Qiu B.Y."/>
            <person name="Chen P.T."/>
            <person name="Zhang W."/>
            <person name="Slipinski A."/>
            <person name="Escalona H.E."/>
            <person name="Waterhouse R.M."/>
            <person name="Zwick A."/>
            <person name="Pang H."/>
        </authorList>
    </citation>
    <scope>NUCLEOTIDE SEQUENCE [LARGE SCALE GENOMIC DNA]</scope>
    <source>
        <strain evidence="5">SYSU2018</strain>
    </source>
</reference>
<evidence type="ECO:0000313" key="6">
    <source>
        <dbReference type="Proteomes" id="UP001516400"/>
    </source>
</evidence>
<feature type="compositionally biased region" description="Acidic residues" evidence="3">
    <location>
        <begin position="258"/>
        <end position="272"/>
    </location>
</feature>
<feature type="compositionally biased region" description="Low complexity" evidence="3">
    <location>
        <begin position="301"/>
        <end position="311"/>
    </location>
</feature>
<feature type="compositionally biased region" description="Basic and acidic residues" evidence="3">
    <location>
        <begin position="188"/>
        <end position="205"/>
    </location>
</feature>
<evidence type="ECO:0000259" key="4">
    <source>
        <dbReference type="Pfam" id="PF09745"/>
    </source>
</evidence>